<evidence type="ECO:0000313" key="2">
    <source>
        <dbReference type="Proteomes" id="UP000266861"/>
    </source>
</evidence>
<dbReference type="EMBL" id="PQFF01000142">
    <property type="protein sequence ID" value="RHZ79187.1"/>
    <property type="molecule type" value="Genomic_DNA"/>
</dbReference>
<evidence type="ECO:0000313" key="1">
    <source>
        <dbReference type="EMBL" id="RHZ79187.1"/>
    </source>
</evidence>
<organism evidence="1 2">
    <name type="scientific">Diversispora epigaea</name>
    <dbReference type="NCBI Taxonomy" id="1348612"/>
    <lineage>
        <taxon>Eukaryota</taxon>
        <taxon>Fungi</taxon>
        <taxon>Fungi incertae sedis</taxon>
        <taxon>Mucoromycota</taxon>
        <taxon>Glomeromycotina</taxon>
        <taxon>Glomeromycetes</taxon>
        <taxon>Diversisporales</taxon>
        <taxon>Diversisporaceae</taxon>
        <taxon>Diversispora</taxon>
    </lineage>
</organism>
<accession>A0A397IVX0</accession>
<proteinExistence type="predicted"/>
<dbReference type="Proteomes" id="UP000266861">
    <property type="component" value="Unassembled WGS sequence"/>
</dbReference>
<name>A0A397IVX0_9GLOM</name>
<sequence>MAVVKANEILLPLFNSRKNNVTFEIPPSISEVLIKKREGGKGKDVEGGEKTKGRRKRSWKKWMKFFDL</sequence>
<gene>
    <name evidence="1" type="ORF">Glove_151g166</name>
</gene>
<comment type="caution">
    <text evidence="1">The sequence shown here is derived from an EMBL/GenBank/DDBJ whole genome shotgun (WGS) entry which is preliminary data.</text>
</comment>
<dbReference type="AlphaFoldDB" id="A0A397IVX0"/>
<reference evidence="1 2" key="1">
    <citation type="submission" date="2018-08" db="EMBL/GenBank/DDBJ databases">
        <title>Genome and evolution of the arbuscular mycorrhizal fungus Diversispora epigaea (formerly Glomus versiforme) and its bacterial endosymbionts.</title>
        <authorList>
            <person name="Sun X."/>
            <person name="Fei Z."/>
            <person name="Harrison M."/>
        </authorList>
    </citation>
    <scope>NUCLEOTIDE SEQUENCE [LARGE SCALE GENOMIC DNA]</scope>
    <source>
        <strain evidence="1 2">IT104</strain>
    </source>
</reference>
<protein>
    <submittedName>
        <fullName evidence="1">Uncharacterized protein</fullName>
    </submittedName>
</protein>
<keyword evidence="2" id="KW-1185">Reference proteome</keyword>